<dbReference type="RefSeq" id="WP_012634055.1">
    <property type="nucleotide sequence ID" value="NC_011891.1"/>
</dbReference>
<proteinExistence type="predicted"/>
<dbReference type="PROSITE" id="PS50893">
    <property type="entry name" value="ABC_TRANSPORTER_2"/>
    <property type="match status" value="1"/>
</dbReference>
<dbReference type="InterPro" id="IPR050611">
    <property type="entry name" value="ABCF"/>
</dbReference>
<keyword evidence="1" id="KW-0677">Repeat</keyword>
<sequence>MPSVRLERLSFSHADAAPILDAVDLVFPTGWTALVGENGAGKTTLLELVAGLRAPDAGRILLEPEPARVVLCRQAVDAPGPDVPALAARDDGEARRLRAALALDPEALARWTTLSPGERKRWQVGAALAAEPDVLLLDEPTNHADAQARALLAGALRRFGGAGVLVSHDRALLAALAARTVRLGRGAARAWALPYGAARAAWEAESRVAWDARAAAQEEGRRVERALADARRARDAADRARSGRKRDPKDSDGRTLGAKTRRAWAEDRLGADVRRLRSAAERAREDVPEAPPLADLGGSVFLGWERAPRPVLLALEADEVRAGEAPLLRDVHLRLGREDRVWLSGPNGAGKSTLLRALLAGAALPPDRLLYLPQELPDGEGPRLLRELAGLEPAVRGRVLSLVAALGTDPARLLASAAPSPGEARKLFLAMGMGRHAWALVLDEPTNHLDLPTVERLEAALAAYPGALLLVTHDEALAARCTASRWRIASGRVDAA</sequence>
<dbReference type="GO" id="GO:0016887">
    <property type="term" value="F:ATP hydrolysis activity"/>
    <property type="evidence" value="ECO:0007669"/>
    <property type="project" value="InterPro"/>
</dbReference>
<keyword evidence="2" id="KW-0547">Nucleotide-binding</keyword>
<dbReference type="InterPro" id="IPR003593">
    <property type="entry name" value="AAA+_ATPase"/>
</dbReference>
<dbReference type="InterPro" id="IPR027417">
    <property type="entry name" value="P-loop_NTPase"/>
</dbReference>
<dbReference type="AlphaFoldDB" id="B8JFE7"/>
<keyword evidence="3" id="KW-0067">ATP-binding</keyword>
<name>B8JFE7_ANAD2</name>
<gene>
    <name evidence="6" type="ordered locus">A2cp1_2987</name>
</gene>
<dbReference type="EMBL" id="CP001359">
    <property type="protein sequence ID" value="ACL66324.1"/>
    <property type="molecule type" value="Genomic_DNA"/>
</dbReference>
<dbReference type="PANTHER" id="PTHR19211">
    <property type="entry name" value="ATP-BINDING TRANSPORT PROTEIN-RELATED"/>
    <property type="match status" value="1"/>
</dbReference>
<dbReference type="SMART" id="SM00382">
    <property type="entry name" value="AAA"/>
    <property type="match status" value="2"/>
</dbReference>
<dbReference type="InterPro" id="IPR003439">
    <property type="entry name" value="ABC_transporter-like_ATP-bd"/>
</dbReference>
<feature type="region of interest" description="Disordered" evidence="4">
    <location>
        <begin position="233"/>
        <end position="259"/>
    </location>
</feature>
<evidence type="ECO:0000256" key="4">
    <source>
        <dbReference type="SAM" id="MobiDB-lite"/>
    </source>
</evidence>
<reference evidence="6" key="1">
    <citation type="submission" date="2009-01" db="EMBL/GenBank/DDBJ databases">
        <title>Complete sequence of Anaeromyxobacter dehalogenans 2CP-1.</title>
        <authorList>
            <consortium name="US DOE Joint Genome Institute"/>
            <person name="Lucas S."/>
            <person name="Copeland A."/>
            <person name="Lapidus A."/>
            <person name="Glavina del Rio T."/>
            <person name="Dalin E."/>
            <person name="Tice H."/>
            <person name="Bruce D."/>
            <person name="Goodwin L."/>
            <person name="Pitluck S."/>
            <person name="Saunders E."/>
            <person name="Brettin T."/>
            <person name="Detter J.C."/>
            <person name="Han C."/>
            <person name="Larimer F."/>
            <person name="Land M."/>
            <person name="Hauser L."/>
            <person name="Kyrpides N."/>
            <person name="Ovchinnikova G."/>
            <person name="Beliaev A.S."/>
            <person name="Richardson P."/>
        </authorList>
    </citation>
    <scope>NUCLEOTIDE SEQUENCE</scope>
    <source>
        <strain evidence="6">2CP-1</strain>
    </source>
</reference>
<evidence type="ECO:0000256" key="3">
    <source>
        <dbReference type="ARBA" id="ARBA00022840"/>
    </source>
</evidence>
<protein>
    <submittedName>
        <fullName evidence="6">ABC transporter related</fullName>
    </submittedName>
</protein>
<keyword evidence="7" id="KW-1185">Reference proteome</keyword>
<dbReference type="GO" id="GO:0005524">
    <property type="term" value="F:ATP binding"/>
    <property type="evidence" value="ECO:0007669"/>
    <property type="project" value="UniProtKB-KW"/>
</dbReference>
<evidence type="ECO:0000256" key="2">
    <source>
        <dbReference type="ARBA" id="ARBA00022741"/>
    </source>
</evidence>
<evidence type="ECO:0000313" key="7">
    <source>
        <dbReference type="Proteomes" id="UP000007089"/>
    </source>
</evidence>
<organism evidence="6 7">
    <name type="scientific">Anaeromyxobacter dehalogenans (strain ATCC BAA-258 / DSM 21875 / 2CP-1)</name>
    <dbReference type="NCBI Taxonomy" id="455488"/>
    <lineage>
        <taxon>Bacteria</taxon>
        <taxon>Pseudomonadati</taxon>
        <taxon>Myxococcota</taxon>
        <taxon>Myxococcia</taxon>
        <taxon>Myxococcales</taxon>
        <taxon>Cystobacterineae</taxon>
        <taxon>Anaeromyxobacteraceae</taxon>
        <taxon>Anaeromyxobacter</taxon>
    </lineage>
</organism>
<dbReference type="Proteomes" id="UP000007089">
    <property type="component" value="Chromosome"/>
</dbReference>
<dbReference type="Pfam" id="PF00005">
    <property type="entry name" value="ABC_tran"/>
    <property type="match status" value="2"/>
</dbReference>
<evidence type="ECO:0000313" key="6">
    <source>
        <dbReference type="EMBL" id="ACL66324.1"/>
    </source>
</evidence>
<evidence type="ECO:0000256" key="1">
    <source>
        <dbReference type="ARBA" id="ARBA00022737"/>
    </source>
</evidence>
<dbReference type="Gene3D" id="3.40.50.300">
    <property type="entry name" value="P-loop containing nucleotide triphosphate hydrolases"/>
    <property type="match status" value="3"/>
</dbReference>
<dbReference type="KEGG" id="acp:A2cp1_2987"/>
<feature type="compositionally biased region" description="Basic and acidic residues" evidence="4">
    <location>
        <begin position="233"/>
        <end position="253"/>
    </location>
</feature>
<dbReference type="SUPFAM" id="SSF52540">
    <property type="entry name" value="P-loop containing nucleoside triphosphate hydrolases"/>
    <property type="match status" value="2"/>
</dbReference>
<evidence type="ECO:0000259" key="5">
    <source>
        <dbReference type="PROSITE" id="PS50893"/>
    </source>
</evidence>
<feature type="domain" description="ABC transporter" evidence="5">
    <location>
        <begin position="4"/>
        <end position="210"/>
    </location>
</feature>
<dbReference type="PANTHER" id="PTHR19211:SF14">
    <property type="entry name" value="ATP-BINDING CASSETTE SUB-FAMILY F MEMBER 1"/>
    <property type="match status" value="1"/>
</dbReference>
<accession>B8JFE7</accession>
<dbReference type="HOGENOM" id="CLU_000604_36_3_7"/>